<dbReference type="SUPFAM" id="SSF46689">
    <property type="entry name" value="Homeodomain-like"/>
    <property type="match status" value="1"/>
</dbReference>
<dbReference type="GO" id="GO:0006355">
    <property type="term" value="P:regulation of DNA-templated transcription"/>
    <property type="evidence" value="ECO:0007669"/>
    <property type="project" value="InterPro"/>
</dbReference>
<gene>
    <name evidence="10" type="ORF">thalar_00191</name>
</gene>
<dbReference type="Gene3D" id="3.40.50.300">
    <property type="entry name" value="P-loop containing nucleotide triphosphate hydrolases"/>
    <property type="match status" value="1"/>
</dbReference>
<dbReference type="GO" id="GO:0043565">
    <property type="term" value="F:sequence-specific DNA binding"/>
    <property type="evidence" value="ECO:0007669"/>
    <property type="project" value="InterPro"/>
</dbReference>
<evidence type="ECO:0000256" key="5">
    <source>
        <dbReference type="ARBA" id="ARBA00023015"/>
    </source>
</evidence>
<evidence type="ECO:0008006" key="12">
    <source>
        <dbReference type="Google" id="ProtNLM"/>
    </source>
</evidence>
<evidence type="ECO:0000259" key="9">
    <source>
        <dbReference type="PROSITE" id="PS50110"/>
    </source>
</evidence>
<dbReference type="eggNOG" id="COG2204">
    <property type="taxonomic scope" value="Bacteria"/>
</dbReference>
<evidence type="ECO:0000256" key="6">
    <source>
        <dbReference type="ARBA" id="ARBA00023163"/>
    </source>
</evidence>
<dbReference type="GO" id="GO:0000160">
    <property type="term" value="P:phosphorelay signal transduction system"/>
    <property type="evidence" value="ECO:0007669"/>
    <property type="project" value="UniProtKB-KW"/>
</dbReference>
<dbReference type="OrthoDB" id="9802388at2"/>
<dbReference type="PROSITE" id="PS50110">
    <property type="entry name" value="RESPONSE_REGULATORY"/>
    <property type="match status" value="1"/>
</dbReference>
<dbReference type="SMART" id="SM00448">
    <property type="entry name" value="REC"/>
    <property type="match status" value="1"/>
</dbReference>
<keyword evidence="1 7" id="KW-0597">Phosphoprotein</keyword>
<protein>
    <recommendedName>
        <fullName evidence="12">C4-dicarboxylate transport transcriptional regulatory protein</fullName>
    </recommendedName>
</protein>
<evidence type="ECO:0000259" key="8">
    <source>
        <dbReference type="PROSITE" id="PS50045"/>
    </source>
</evidence>
<evidence type="ECO:0000313" key="10">
    <source>
        <dbReference type="EMBL" id="EPX81635.1"/>
    </source>
</evidence>
<reference evidence="11" key="1">
    <citation type="journal article" date="2013" name="Stand. Genomic Sci.">
        <title>Genome sequence of the Litoreibacter arenae type strain (DSM 19593(T)), a member of the Roseobacter clade isolated from sea sand.</title>
        <authorList>
            <person name="Riedel T."/>
            <person name="Fiebig A."/>
            <person name="Petersen J."/>
            <person name="Gronow S."/>
            <person name="Kyrpides N.C."/>
            <person name="Goker M."/>
            <person name="Klenk H.P."/>
        </authorList>
    </citation>
    <scope>NUCLEOTIDE SEQUENCE [LARGE SCALE GENOMIC DNA]</scope>
    <source>
        <strain evidence="11">DSM 19593</strain>
    </source>
</reference>
<dbReference type="STRING" id="1123360.thalar_00191"/>
<evidence type="ECO:0000256" key="7">
    <source>
        <dbReference type="PROSITE-ProRule" id="PRU00169"/>
    </source>
</evidence>
<dbReference type="Pfam" id="PF02954">
    <property type="entry name" value="HTH_8"/>
    <property type="match status" value="1"/>
</dbReference>
<dbReference type="Proteomes" id="UP000015351">
    <property type="component" value="Unassembled WGS sequence"/>
</dbReference>
<dbReference type="InterPro" id="IPR002197">
    <property type="entry name" value="HTH_Fis"/>
</dbReference>
<dbReference type="InterPro" id="IPR002078">
    <property type="entry name" value="Sigma_54_int"/>
</dbReference>
<dbReference type="PROSITE" id="PS50045">
    <property type="entry name" value="SIGMA54_INTERACT_4"/>
    <property type="match status" value="1"/>
</dbReference>
<evidence type="ECO:0000256" key="4">
    <source>
        <dbReference type="ARBA" id="ARBA00023012"/>
    </source>
</evidence>
<dbReference type="PANTHER" id="PTHR32071">
    <property type="entry name" value="TRANSCRIPTIONAL REGULATORY PROTEIN"/>
    <property type="match status" value="1"/>
</dbReference>
<dbReference type="Pfam" id="PF00072">
    <property type="entry name" value="Response_reg"/>
    <property type="match status" value="1"/>
</dbReference>
<dbReference type="InterPro" id="IPR011006">
    <property type="entry name" value="CheY-like_superfamily"/>
</dbReference>
<feature type="modified residue" description="4-aspartylphosphate" evidence="7">
    <location>
        <position position="53"/>
    </location>
</feature>
<dbReference type="InterPro" id="IPR009057">
    <property type="entry name" value="Homeodomain-like_sf"/>
</dbReference>
<dbReference type="SUPFAM" id="SSF52172">
    <property type="entry name" value="CheY-like"/>
    <property type="match status" value="1"/>
</dbReference>
<dbReference type="Gene3D" id="3.40.50.2300">
    <property type="match status" value="1"/>
</dbReference>
<name>S9RUE1_9RHOB</name>
<dbReference type="GO" id="GO:0005524">
    <property type="term" value="F:ATP binding"/>
    <property type="evidence" value="ECO:0007669"/>
    <property type="project" value="UniProtKB-KW"/>
</dbReference>
<dbReference type="Gene3D" id="1.10.8.60">
    <property type="match status" value="1"/>
</dbReference>
<feature type="domain" description="Response regulatory" evidence="9">
    <location>
        <begin position="4"/>
        <end position="118"/>
    </location>
</feature>
<dbReference type="Pfam" id="PF14532">
    <property type="entry name" value="Sigma54_activ_2"/>
    <property type="match status" value="1"/>
</dbReference>
<proteinExistence type="predicted"/>
<keyword evidence="3" id="KW-0067">ATP-binding</keyword>
<dbReference type="PANTHER" id="PTHR32071:SF57">
    <property type="entry name" value="C4-DICARBOXYLATE TRANSPORT TRANSCRIPTIONAL REGULATORY PROTEIN DCTD"/>
    <property type="match status" value="1"/>
</dbReference>
<dbReference type="RefSeq" id="WP_021101134.1">
    <property type="nucleotide sequence ID" value="NZ_KE557310.1"/>
</dbReference>
<dbReference type="SUPFAM" id="SSF52540">
    <property type="entry name" value="P-loop containing nucleoside triphosphate hydrolases"/>
    <property type="match status" value="1"/>
</dbReference>
<dbReference type="CDD" id="cd17549">
    <property type="entry name" value="REC_DctD-like"/>
    <property type="match status" value="1"/>
</dbReference>
<evidence type="ECO:0000313" key="11">
    <source>
        <dbReference type="Proteomes" id="UP000015351"/>
    </source>
</evidence>
<keyword evidence="11" id="KW-1185">Reference proteome</keyword>
<feature type="domain" description="Sigma-54 factor interaction" evidence="8">
    <location>
        <begin position="144"/>
        <end position="340"/>
    </location>
</feature>
<dbReference type="EMBL" id="AONI01000005">
    <property type="protein sequence ID" value="EPX81635.1"/>
    <property type="molecule type" value="Genomic_DNA"/>
</dbReference>
<keyword evidence="6" id="KW-0804">Transcription</keyword>
<organism evidence="10 11">
    <name type="scientific">Litoreibacter arenae DSM 19593</name>
    <dbReference type="NCBI Taxonomy" id="1123360"/>
    <lineage>
        <taxon>Bacteria</taxon>
        <taxon>Pseudomonadati</taxon>
        <taxon>Pseudomonadota</taxon>
        <taxon>Alphaproteobacteria</taxon>
        <taxon>Rhodobacterales</taxon>
        <taxon>Roseobacteraceae</taxon>
        <taxon>Litoreibacter</taxon>
    </lineage>
</organism>
<evidence type="ECO:0000256" key="3">
    <source>
        <dbReference type="ARBA" id="ARBA00022840"/>
    </source>
</evidence>
<sequence>MTPSLLLIEDDAALRRSLAQSFELADFTVIAASSYVMAKPHITRDFEGVILSDIRMPGKDGFDVLARAREVDPDLPVVLLTGQADVPMAVRAMAEGAYDFRQKPCPPEQLIEVVNRAMEHRGLVLRSRNMERQLQAGDAAASNFPGSCRAVQRLREALRQAAGLPVHIYLHGPAGAGKRLAAHTIHALSTDRQRFISLSLRDTSAEALRELDLTSQPTDLSVKSLGVATSAQQAALLGLMERFPELRVIASSPEQLQHLRENGLRDDLFYALDVMQIAIPTLADRRKDLAVIFEALVRQTVRGMNGDMPEIPESLYASVIARDWPDNLPELRNFARSFALGLNVQKAASIGAELTLNDQMSAFEKLVLTDTLRRLGGKTADVADALGLPRKTLYDKLTKHDLKAKDFRKP</sequence>
<dbReference type="FunFam" id="3.40.50.2300:FF:000018">
    <property type="entry name" value="DNA-binding transcriptional regulator NtrC"/>
    <property type="match status" value="1"/>
</dbReference>
<comment type="caution">
    <text evidence="10">The sequence shown here is derived from an EMBL/GenBank/DDBJ whole genome shotgun (WGS) entry which is preliminary data.</text>
</comment>
<dbReference type="AlphaFoldDB" id="S9RUE1"/>
<accession>S9RUE1</accession>
<evidence type="ECO:0000256" key="1">
    <source>
        <dbReference type="ARBA" id="ARBA00022553"/>
    </source>
</evidence>
<dbReference type="InterPro" id="IPR027417">
    <property type="entry name" value="P-loop_NTPase"/>
</dbReference>
<dbReference type="InterPro" id="IPR001789">
    <property type="entry name" value="Sig_transdc_resp-reg_receiver"/>
</dbReference>
<dbReference type="HOGENOM" id="CLU_000445_0_5_5"/>
<keyword evidence="5" id="KW-0805">Transcription regulation</keyword>
<evidence type="ECO:0000256" key="2">
    <source>
        <dbReference type="ARBA" id="ARBA00022741"/>
    </source>
</evidence>
<dbReference type="Gene3D" id="1.10.10.60">
    <property type="entry name" value="Homeodomain-like"/>
    <property type="match status" value="1"/>
</dbReference>
<keyword evidence="4" id="KW-0902">Two-component regulatory system</keyword>
<keyword evidence="2" id="KW-0547">Nucleotide-binding</keyword>